<evidence type="ECO:0000313" key="1">
    <source>
        <dbReference type="EMBL" id="QJA49166.1"/>
    </source>
</evidence>
<evidence type="ECO:0000313" key="2">
    <source>
        <dbReference type="EMBL" id="QJA80051.1"/>
    </source>
</evidence>
<name>A0A6H1ZML2_9ZZZZ</name>
<sequence length="313" mass="34461">MKVYSCVSFYWDESKKEYVQDYAEYEEYEGPVALCEETMIRYADYVQEHHDAFLNEIEASRIAAIPANPWNITPYTDITCDAAFFGVGYLISSFPSLYDVYGKFMAGLDIEVLWTQIFEDTVNSPVVDNLVAAEVALMEDDIEENILPRLQTGMRDINSIMASTFVIGKALIENARVKARNKYAAELHYKLIPLATEKWNTHLEWNKNVVSVYAELMKFYFAARIDIDDSNYSMAAKDALWPFTVLEFERAALGALQGAMTTKTDVAGASTAKKAISGALSGAAMGAMIGGKTGSGWMIGAGAVLGGLAGAID</sequence>
<dbReference type="AlphaFoldDB" id="A0A6H1ZML2"/>
<proteinExistence type="predicted"/>
<protein>
    <submittedName>
        <fullName evidence="1">Uncharacterized protein</fullName>
    </submittedName>
</protein>
<dbReference type="EMBL" id="MT144746">
    <property type="protein sequence ID" value="QJH98666.1"/>
    <property type="molecule type" value="Genomic_DNA"/>
</dbReference>
<reference evidence="1" key="1">
    <citation type="submission" date="2020-03" db="EMBL/GenBank/DDBJ databases">
        <title>The deep terrestrial virosphere.</title>
        <authorList>
            <person name="Holmfeldt K."/>
            <person name="Nilsson E."/>
            <person name="Simone D."/>
            <person name="Lopez-Fernandez M."/>
            <person name="Wu X."/>
            <person name="de Brujin I."/>
            <person name="Lundin D."/>
            <person name="Andersson A."/>
            <person name="Bertilsson S."/>
            <person name="Dopson M."/>
        </authorList>
    </citation>
    <scope>NUCLEOTIDE SEQUENCE</scope>
    <source>
        <strain evidence="2">MM415A00786</strain>
        <strain evidence="1">TM448A01242</strain>
        <strain evidence="3">TM448B01362</strain>
    </source>
</reference>
<gene>
    <name evidence="2" type="ORF">MM415A00786_0019</name>
    <name evidence="1" type="ORF">TM448A01242_0010</name>
    <name evidence="3" type="ORF">TM448B01362_0011</name>
</gene>
<evidence type="ECO:0000313" key="3">
    <source>
        <dbReference type="EMBL" id="QJH98666.1"/>
    </source>
</evidence>
<dbReference type="EMBL" id="MT142404">
    <property type="protein sequence ID" value="QJA80051.1"/>
    <property type="molecule type" value="Genomic_DNA"/>
</dbReference>
<dbReference type="EMBL" id="MT144121">
    <property type="protein sequence ID" value="QJA49166.1"/>
    <property type="molecule type" value="Genomic_DNA"/>
</dbReference>
<accession>A0A6H1ZML2</accession>
<organism evidence="1">
    <name type="scientific">viral metagenome</name>
    <dbReference type="NCBI Taxonomy" id="1070528"/>
    <lineage>
        <taxon>unclassified sequences</taxon>
        <taxon>metagenomes</taxon>
        <taxon>organismal metagenomes</taxon>
    </lineage>
</organism>